<dbReference type="PANTHER" id="PTHR43185">
    <property type="entry name" value="FERROUS IRON TRANSPORT PROTEIN B"/>
    <property type="match status" value="1"/>
</dbReference>
<evidence type="ECO:0000256" key="5">
    <source>
        <dbReference type="ARBA" id="ARBA00022496"/>
    </source>
</evidence>
<dbReference type="GO" id="GO:0015093">
    <property type="term" value="F:ferrous iron transmembrane transporter activity"/>
    <property type="evidence" value="ECO:0007669"/>
    <property type="project" value="UniProtKB-UniRule"/>
</dbReference>
<keyword evidence="16" id="KW-0479">Metal-binding</keyword>
<feature type="transmembrane region" description="Helical" evidence="17">
    <location>
        <begin position="423"/>
        <end position="451"/>
    </location>
</feature>
<evidence type="ECO:0000256" key="12">
    <source>
        <dbReference type="ARBA" id="ARBA00023134"/>
    </source>
</evidence>
<evidence type="ECO:0000256" key="7">
    <source>
        <dbReference type="ARBA" id="ARBA00022692"/>
    </source>
</evidence>
<feature type="binding site" evidence="15">
    <location>
        <begin position="119"/>
        <end position="122"/>
    </location>
    <ligand>
        <name>GTP</name>
        <dbReference type="ChEBI" id="CHEBI:37565"/>
        <label>1</label>
    </ligand>
</feature>
<keyword evidence="12 15" id="KW-0342">GTP-binding</keyword>
<dbReference type="Pfam" id="PF02421">
    <property type="entry name" value="FeoB_N"/>
    <property type="match status" value="1"/>
</dbReference>
<dbReference type="Gene3D" id="3.40.50.300">
    <property type="entry name" value="P-loop containing nucleotide triphosphate hydrolases"/>
    <property type="match status" value="1"/>
</dbReference>
<evidence type="ECO:0000256" key="14">
    <source>
        <dbReference type="NCBIfam" id="TIGR00437"/>
    </source>
</evidence>
<sequence>MDNAGTIKVALAGNPNCGKTTIFNNITGAKQHVGNYPGVTVEKKEGRCNYDNHSLLFVDLPGTYSLTARSLDEVVARNVIINEKPDIIVNVLDASNLERNLYLAAQIIELGRPVVIGLNMMDIAERMGAQIDLKKLGEQLGATVVPLVGSKNKGTQELLQAVMNVAQKDEAIKNAKVDYGPDLEPAITSLEDMIQKTGIIQYPVRWLAIKLLENDSDVVSKVTALDGTESILAMAHTLRDSLKNKVDLEFCFAEYRHRFAVQAYNNSVIKPGTTDSLSDKIDSVLTNRFLGIPIFLGLMWLMFVVVINLGAYPQDWLDTGFGMLGDWCNDVIEDEQLRSLVVDGVIGGVGSVLSFVPLIVLLYLFISLLEDTGYMARAAFLIDRAMRALGLHGKSFIPMILGFGCNVPGIMAARTLDNEKDRLVTIMACPFMSCGARLPVYTLLIAAFFGASGHGGTVLFGIYLLGIIVSVCVALVLRHTAFKGEQEPFVMELPPYHIPTLKGVLTHMWERTVLYLKKAGTFILGASILVWFLTAYPMDVEYSQDYDAAKEAVTAQMEETQASILTGYGLSDIEDNAELNDMYEAMVAAADEAADEADEDEADTGNSLNPAAALSSVEDQVKNSEEAENTLFMGKYPDSFADLQEQNPAVFAQALPLFDAKADADDATAKLEDQQKAEKLEQSYAARIGHVVEPVIQPLGFDWKIGVGLIACTAAKEVMVSTLGTIYSVGGDDTHESGIVAYLRDDPDFNPAVALSLMVFCLLYMPCVAAMAVIKRETGSWKMLLAVDGMCLVFAYVGGFITYHLALFAGLGV</sequence>
<evidence type="ECO:0000256" key="8">
    <source>
        <dbReference type="ARBA" id="ARBA00022741"/>
    </source>
</evidence>
<feature type="binding site" evidence="16">
    <location>
        <position position="27"/>
    </location>
    <ligand>
        <name>Mg(2+)</name>
        <dbReference type="ChEBI" id="CHEBI:18420"/>
        <label>2</label>
    </ligand>
</feature>
<dbReference type="PROSITE" id="PS51711">
    <property type="entry name" value="G_FEOB"/>
    <property type="match status" value="1"/>
</dbReference>
<dbReference type="Pfam" id="PF07670">
    <property type="entry name" value="Gate"/>
    <property type="match status" value="2"/>
</dbReference>
<keyword evidence="4" id="KW-1003">Cell membrane</keyword>
<dbReference type="FunFam" id="3.40.50.300:FF:000426">
    <property type="entry name" value="Ferrous iron transport protein B"/>
    <property type="match status" value="1"/>
</dbReference>
<dbReference type="CDD" id="cd01879">
    <property type="entry name" value="FeoB"/>
    <property type="match status" value="1"/>
</dbReference>
<evidence type="ECO:0000256" key="17">
    <source>
        <dbReference type="RuleBase" id="RU362098"/>
    </source>
</evidence>
<dbReference type="AlphaFoldDB" id="A0A848BYX1"/>
<feature type="binding site" evidence="15">
    <location>
        <begin position="13"/>
        <end position="20"/>
    </location>
    <ligand>
        <name>GTP</name>
        <dbReference type="ChEBI" id="CHEBI:37565"/>
        <label>1</label>
    </ligand>
</feature>
<evidence type="ECO:0000256" key="9">
    <source>
        <dbReference type="ARBA" id="ARBA00022989"/>
    </source>
</evidence>
<dbReference type="InterPro" id="IPR011642">
    <property type="entry name" value="Gate_dom"/>
</dbReference>
<feature type="transmembrane region" description="Helical" evidence="17">
    <location>
        <begin position="457"/>
        <end position="477"/>
    </location>
</feature>
<feature type="transmembrane region" description="Helical" evidence="17">
    <location>
        <begin position="786"/>
        <end position="811"/>
    </location>
</feature>
<feature type="binding site" evidence="15">
    <location>
        <begin position="38"/>
        <end position="42"/>
    </location>
    <ligand>
        <name>GTP</name>
        <dbReference type="ChEBI" id="CHEBI:37565"/>
        <label>1</label>
    </ligand>
</feature>
<dbReference type="InterPro" id="IPR030389">
    <property type="entry name" value="G_FEOB_dom"/>
</dbReference>
<dbReference type="NCBIfam" id="TIGR00231">
    <property type="entry name" value="small_GTP"/>
    <property type="match status" value="1"/>
</dbReference>
<evidence type="ECO:0000313" key="19">
    <source>
        <dbReference type="EMBL" id="NME27533.1"/>
    </source>
</evidence>
<dbReference type="InterPro" id="IPR041069">
    <property type="entry name" value="FeoB_Cyto"/>
</dbReference>
<dbReference type="Proteomes" id="UP000591071">
    <property type="component" value="Unassembled WGS sequence"/>
</dbReference>
<dbReference type="Pfam" id="PF17910">
    <property type="entry name" value="FeoB_Cyto"/>
    <property type="match status" value="1"/>
</dbReference>
<feature type="domain" description="FeoB-type G" evidence="18">
    <location>
        <begin position="6"/>
        <end position="168"/>
    </location>
</feature>
<dbReference type="InterPro" id="IPR006073">
    <property type="entry name" value="GTP-bd"/>
</dbReference>
<evidence type="ECO:0000256" key="10">
    <source>
        <dbReference type="ARBA" id="ARBA00023004"/>
    </source>
</evidence>
<dbReference type="InterPro" id="IPR003373">
    <property type="entry name" value="Fe2_transport_prot-B"/>
</dbReference>
<accession>A0A848BYX1</accession>
<keyword evidence="5 17" id="KW-0410">Iron transport</keyword>
<evidence type="ECO:0000256" key="11">
    <source>
        <dbReference type="ARBA" id="ARBA00023065"/>
    </source>
</evidence>
<evidence type="ECO:0000256" key="2">
    <source>
        <dbReference type="ARBA" id="ARBA00004429"/>
    </source>
</evidence>
<keyword evidence="8 15" id="KW-0547">Nucleotide-binding</keyword>
<keyword evidence="9 17" id="KW-1133">Transmembrane helix</keyword>
<dbReference type="InterPro" id="IPR050860">
    <property type="entry name" value="FeoB_GTPase"/>
</dbReference>
<dbReference type="EMBL" id="JABAFG010000003">
    <property type="protein sequence ID" value="NME27533.1"/>
    <property type="molecule type" value="Genomic_DNA"/>
</dbReference>
<evidence type="ECO:0000256" key="6">
    <source>
        <dbReference type="ARBA" id="ARBA00022519"/>
    </source>
</evidence>
<dbReference type="GO" id="GO:0046872">
    <property type="term" value="F:metal ion binding"/>
    <property type="evidence" value="ECO:0007669"/>
    <property type="project" value="UniProtKB-KW"/>
</dbReference>
<keyword evidence="11" id="KW-0406">Ion transport</keyword>
<evidence type="ECO:0000256" key="13">
    <source>
        <dbReference type="ARBA" id="ARBA00023136"/>
    </source>
</evidence>
<gene>
    <name evidence="19" type="primary">feoB</name>
    <name evidence="19" type="ORF">HF872_02660</name>
</gene>
<evidence type="ECO:0000256" key="15">
    <source>
        <dbReference type="PIRSR" id="PIRSR603373-1"/>
    </source>
</evidence>
<dbReference type="Gene3D" id="1.10.287.1770">
    <property type="match status" value="1"/>
</dbReference>
<comment type="function">
    <text evidence="1 17">Probable transporter of a GTP-driven Fe(2+) uptake system.</text>
</comment>
<feature type="transmembrane region" description="Helical" evidence="17">
    <location>
        <begin position="519"/>
        <end position="538"/>
    </location>
</feature>
<evidence type="ECO:0000259" key="18">
    <source>
        <dbReference type="PROSITE" id="PS51711"/>
    </source>
</evidence>
<feature type="transmembrane region" description="Helical" evidence="17">
    <location>
        <begin position="345"/>
        <end position="366"/>
    </location>
</feature>
<organism evidence="19 20">
    <name type="scientific">Megasphaera hexanoica</name>
    <dbReference type="NCBI Taxonomy" id="1675036"/>
    <lineage>
        <taxon>Bacteria</taxon>
        <taxon>Bacillati</taxon>
        <taxon>Bacillota</taxon>
        <taxon>Negativicutes</taxon>
        <taxon>Veillonellales</taxon>
        <taxon>Veillonellaceae</taxon>
        <taxon>Megasphaera</taxon>
    </lineage>
</organism>
<comment type="subcellular location">
    <subcellularLocation>
        <location evidence="2">Cell inner membrane</location>
        <topology evidence="2">Multi-pass membrane protein</topology>
    </subcellularLocation>
    <subcellularLocation>
        <location evidence="17">Cell membrane</location>
        <topology evidence="17">Multi-pass membrane protein</topology>
    </subcellularLocation>
</comment>
<dbReference type="PANTHER" id="PTHR43185:SF1">
    <property type="entry name" value="FE(2+) TRANSPORTER FEOB"/>
    <property type="match status" value="1"/>
</dbReference>
<feature type="binding site" evidence="16">
    <location>
        <position position="28"/>
    </location>
    <ligand>
        <name>Mg(2+)</name>
        <dbReference type="ChEBI" id="CHEBI:18420"/>
        <label>2</label>
    </ligand>
</feature>
<dbReference type="PRINTS" id="PR00326">
    <property type="entry name" value="GTP1OBG"/>
</dbReference>
<proteinExistence type="inferred from homology"/>
<comment type="similarity">
    <text evidence="17">Belongs to the TRAFAC class TrmE-Era-EngA-EngB-Septin-like GTPase superfamily. FeoB GTPase (TC 9.A.8) family.</text>
</comment>
<dbReference type="NCBIfam" id="TIGR00437">
    <property type="entry name" value="feoB"/>
    <property type="match status" value="1"/>
</dbReference>
<dbReference type="InterPro" id="IPR005225">
    <property type="entry name" value="Small_GTP-bd"/>
</dbReference>
<keyword evidence="3 17" id="KW-0813">Transport</keyword>
<dbReference type="GO" id="GO:0005886">
    <property type="term" value="C:plasma membrane"/>
    <property type="evidence" value="ECO:0007669"/>
    <property type="project" value="UniProtKB-SubCell"/>
</dbReference>
<evidence type="ECO:0000313" key="20">
    <source>
        <dbReference type="Proteomes" id="UP000591071"/>
    </source>
</evidence>
<feature type="binding site" evidence="15">
    <location>
        <begin position="59"/>
        <end position="62"/>
    </location>
    <ligand>
        <name>GTP</name>
        <dbReference type="ChEBI" id="CHEBI:37565"/>
        <label>1</label>
    </ligand>
</feature>
<dbReference type="GO" id="GO:0005525">
    <property type="term" value="F:GTP binding"/>
    <property type="evidence" value="ECO:0007669"/>
    <property type="project" value="UniProtKB-KW"/>
</dbReference>
<keyword evidence="13 17" id="KW-0472">Membrane</keyword>
<dbReference type="InterPro" id="IPR011640">
    <property type="entry name" value="Fe2_transport_prot_B_C"/>
</dbReference>
<name>A0A848BYX1_9FIRM</name>
<dbReference type="Pfam" id="PF07664">
    <property type="entry name" value="FeoB_C"/>
    <property type="match status" value="1"/>
</dbReference>
<reference evidence="19 20" key="1">
    <citation type="submission" date="2020-04" db="EMBL/GenBank/DDBJ databases">
        <authorList>
            <person name="Hitch T.C.A."/>
            <person name="Wylensek D."/>
            <person name="Clavel T."/>
        </authorList>
    </citation>
    <scope>NUCLEOTIDE SEQUENCE [LARGE SCALE GENOMIC DNA]</scope>
    <source>
        <strain evidence="19 20">Oil-RF-744-FAT-WT-6-1</strain>
    </source>
</reference>
<evidence type="ECO:0000256" key="3">
    <source>
        <dbReference type="ARBA" id="ARBA00022448"/>
    </source>
</evidence>
<keyword evidence="6" id="KW-0997">Cell inner membrane</keyword>
<evidence type="ECO:0000256" key="4">
    <source>
        <dbReference type="ARBA" id="ARBA00022475"/>
    </source>
</evidence>
<dbReference type="SUPFAM" id="SSF52540">
    <property type="entry name" value="P-loop containing nucleoside triphosphate hydrolases"/>
    <property type="match status" value="1"/>
</dbReference>
<dbReference type="RefSeq" id="WP_170087198.1">
    <property type="nucleotide sequence ID" value="NZ_JABAFG010000003.1"/>
</dbReference>
<evidence type="ECO:0000256" key="1">
    <source>
        <dbReference type="ARBA" id="ARBA00003926"/>
    </source>
</evidence>
<keyword evidence="16" id="KW-0460">Magnesium</keyword>
<evidence type="ECO:0000256" key="16">
    <source>
        <dbReference type="PIRSR" id="PIRSR603373-2"/>
    </source>
</evidence>
<feature type="binding site" evidence="16">
    <location>
        <position position="24"/>
    </location>
    <ligand>
        <name>Mg(2+)</name>
        <dbReference type="ChEBI" id="CHEBI:18420"/>
        <label>2</label>
    </ligand>
</feature>
<feature type="transmembrane region" description="Helical" evidence="17">
    <location>
        <begin position="752"/>
        <end position="774"/>
    </location>
</feature>
<comment type="caution">
    <text evidence="19">The sequence shown here is derived from an EMBL/GenBank/DDBJ whole genome shotgun (WGS) entry which is preliminary data.</text>
</comment>
<dbReference type="InterPro" id="IPR027417">
    <property type="entry name" value="P-loop_NTPase"/>
</dbReference>
<feature type="transmembrane region" description="Helical" evidence="17">
    <location>
        <begin position="396"/>
        <end position="416"/>
    </location>
</feature>
<keyword evidence="7 17" id="KW-0812">Transmembrane</keyword>
<protein>
    <recommendedName>
        <fullName evidence="14 17">Ferrous iron transport protein B</fullName>
    </recommendedName>
</protein>
<feature type="transmembrane region" description="Helical" evidence="17">
    <location>
        <begin position="289"/>
        <end position="311"/>
    </location>
</feature>
<keyword evidence="10 17" id="KW-0408">Iron</keyword>